<proteinExistence type="predicted"/>
<reference evidence="2" key="2">
    <citation type="submission" date="2020-02" db="EMBL/GenBank/DDBJ databases">
        <authorList>
            <consortium name="NCBI Pathogen Detection Project"/>
        </authorList>
    </citation>
    <scope>NUCLEOTIDE SEQUENCE</scope>
    <source>
        <strain evidence="2">MA.GW_S00744-09</strain>
    </source>
</reference>
<dbReference type="EMBL" id="DAAUNW010000019">
    <property type="protein sequence ID" value="HAF2212112.1"/>
    <property type="molecule type" value="Genomic_DNA"/>
</dbReference>
<sequence>MMNCPECGQAAHTRSSFQVSATTKERYNQCQNINCGCTFVTHETFVRHIIKPNVISSAPPHPGKDGQGHMNF</sequence>
<dbReference type="Pfam" id="PF04606">
    <property type="entry name" value="Ogr_Delta"/>
    <property type="match status" value="1"/>
</dbReference>
<accession>A0A743U7Q4</accession>
<protein>
    <submittedName>
        <fullName evidence="2">Levansucrase regulator</fullName>
    </submittedName>
</protein>
<dbReference type="GeneID" id="97602931"/>
<dbReference type="RefSeq" id="WP_045334934.1">
    <property type="nucleotide sequence ID" value="NZ_JAIQDZ010000017.1"/>
</dbReference>
<comment type="caution">
    <text evidence="2">The sequence shown here is derived from an EMBL/GenBank/DDBJ whole genome shotgun (WGS) entry which is preliminary data.</text>
</comment>
<evidence type="ECO:0000313" key="2">
    <source>
        <dbReference type="EMBL" id="HAF2212112.1"/>
    </source>
</evidence>
<feature type="domain" description="Zinc finger Ogr/Delta-type" evidence="1">
    <location>
        <begin position="3"/>
        <end position="49"/>
    </location>
</feature>
<gene>
    <name evidence="2" type="ORF">G9E81_004858</name>
</gene>
<organism evidence="2">
    <name type="scientific">Salmonella enterica</name>
    <name type="common">Salmonella choleraesuis</name>
    <dbReference type="NCBI Taxonomy" id="28901"/>
    <lineage>
        <taxon>Bacteria</taxon>
        <taxon>Pseudomonadati</taxon>
        <taxon>Pseudomonadota</taxon>
        <taxon>Gammaproteobacteria</taxon>
        <taxon>Enterobacterales</taxon>
        <taxon>Enterobacteriaceae</taxon>
        <taxon>Salmonella</taxon>
    </lineage>
</organism>
<dbReference type="AlphaFoldDB" id="A0A743U7Q4"/>
<reference evidence="2" key="1">
    <citation type="journal article" date="2018" name="Genome Biol.">
        <title>SKESA: strategic k-mer extension for scrupulous assemblies.</title>
        <authorList>
            <person name="Souvorov A."/>
            <person name="Agarwala R."/>
            <person name="Lipman D.J."/>
        </authorList>
    </citation>
    <scope>NUCLEOTIDE SEQUENCE</scope>
    <source>
        <strain evidence="2">MA.GW_S00744-09</strain>
    </source>
</reference>
<evidence type="ECO:0000259" key="1">
    <source>
        <dbReference type="Pfam" id="PF04606"/>
    </source>
</evidence>
<name>A0A743U7Q4_SALER</name>
<dbReference type="InterPro" id="IPR007684">
    <property type="entry name" value="Znf_Ogr/Delta"/>
</dbReference>